<protein>
    <submittedName>
        <fullName evidence="2">Uncharacterized protein</fullName>
    </submittedName>
</protein>
<proteinExistence type="predicted"/>
<dbReference type="Proteomes" id="UP000297245">
    <property type="component" value="Unassembled WGS sequence"/>
</dbReference>
<keyword evidence="1" id="KW-0472">Membrane</keyword>
<name>A0A4S8KQI7_DENBC</name>
<evidence type="ECO:0000313" key="2">
    <source>
        <dbReference type="EMBL" id="THU77910.1"/>
    </source>
</evidence>
<evidence type="ECO:0000313" key="3">
    <source>
        <dbReference type="Proteomes" id="UP000297245"/>
    </source>
</evidence>
<keyword evidence="3" id="KW-1185">Reference proteome</keyword>
<keyword evidence="1" id="KW-1133">Transmembrane helix</keyword>
<keyword evidence="1" id="KW-0812">Transmembrane</keyword>
<dbReference type="AlphaFoldDB" id="A0A4S8KQI7"/>
<sequence>MKLVISSSSECLFLYVCGVCEDLVVVVFFLDSLPPFVSLFSLVCLVLSLLLYSCCIFPSSLCFSMPCQSVVSLFPPRFVHTLFCLRCPSLFTLFFLSTDFASC</sequence>
<evidence type="ECO:0000256" key="1">
    <source>
        <dbReference type="SAM" id="Phobius"/>
    </source>
</evidence>
<reference evidence="2 3" key="1">
    <citation type="journal article" date="2019" name="Nat. Ecol. Evol.">
        <title>Megaphylogeny resolves global patterns of mushroom evolution.</title>
        <authorList>
            <person name="Varga T."/>
            <person name="Krizsan K."/>
            <person name="Foldi C."/>
            <person name="Dima B."/>
            <person name="Sanchez-Garcia M."/>
            <person name="Sanchez-Ramirez S."/>
            <person name="Szollosi G.J."/>
            <person name="Szarkandi J.G."/>
            <person name="Papp V."/>
            <person name="Albert L."/>
            <person name="Andreopoulos W."/>
            <person name="Angelini C."/>
            <person name="Antonin V."/>
            <person name="Barry K.W."/>
            <person name="Bougher N.L."/>
            <person name="Buchanan P."/>
            <person name="Buyck B."/>
            <person name="Bense V."/>
            <person name="Catcheside P."/>
            <person name="Chovatia M."/>
            <person name="Cooper J."/>
            <person name="Damon W."/>
            <person name="Desjardin D."/>
            <person name="Finy P."/>
            <person name="Geml J."/>
            <person name="Haridas S."/>
            <person name="Hughes K."/>
            <person name="Justo A."/>
            <person name="Karasinski D."/>
            <person name="Kautmanova I."/>
            <person name="Kiss B."/>
            <person name="Kocsube S."/>
            <person name="Kotiranta H."/>
            <person name="LaButti K.M."/>
            <person name="Lechner B.E."/>
            <person name="Liimatainen K."/>
            <person name="Lipzen A."/>
            <person name="Lukacs Z."/>
            <person name="Mihaltcheva S."/>
            <person name="Morgado L.N."/>
            <person name="Niskanen T."/>
            <person name="Noordeloos M.E."/>
            <person name="Ohm R.A."/>
            <person name="Ortiz-Santana B."/>
            <person name="Ovrebo C."/>
            <person name="Racz N."/>
            <person name="Riley R."/>
            <person name="Savchenko A."/>
            <person name="Shiryaev A."/>
            <person name="Soop K."/>
            <person name="Spirin V."/>
            <person name="Szebenyi C."/>
            <person name="Tomsovsky M."/>
            <person name="Tulloss R.E."/>
            <person name="Uehling J."/>
            <person name="Grigoriev I.V."/>
            <person name="Vagvolgyi C."/>
            <person name="Papp T."/>
            <person name="Martin F.M."/>
            <person name="Miettinen O."/>
            <person name="Hibbett D.S."/>
            <person name="Nagy L.G."/>
        </authorList>
    </citation>
    <scope>NUCLEOTIDE SEQUENCE [LARGE SCALE GENOMIC DNA]</scope>
    <source>
        <strain evidence="2 3">CBS 962.96</strain>
    </source>
</reference>
<dbReference type="EMBL" id="ML180308">
    <property type="protein sequence ID" value="THU77910.1"/>
    <property type="molecule type" value="Genomic_DNA"/>
</dbReference>
<feature type="transmembrane region" description="Helical" evidence="1">
    <location>
        <begin position="36"/>
        <end position="57"/>
    </location>
</feature>
<accession>A0A4S8KQI7</accession>
<feature type="transmembrane region" description="Helical" evidence="1">
    <location>
        <begin position="12"/>
        <end position="30"/>
    </location>
</feature>
<organism evidence="2 3">
    <name type="scientific">Dendrothele bispora (strain CBS 962.96)</name>
    <dbReference type="NCBI Taxonomy" id="1314807"/>
    <lineage>
        <taxon>Eukaryota</taxon>
        <taxon>Fungi</taxon>
        <taxon>Dikarya</taxon>
        <taxon>Basidiomycota</taxon>
        <taxon>Agaricomycotina</taxon>
        <taxon>Agaricomycetes</taxon>
        <taxon>Agaricomycetidae</taxon>
        <taxon>Agaricales</taxon>
        <taxon>Agaricales incertae sedis</taxon>
        <taxon>Dendrothele</taxon>
    </lineage>
</organism>
<gene>
    <name evidence="2" type="ORF">K435DRAFT_72202</name>
</gene>